<accession>A0AAV5QSV9</accession>
<dbReference type="AlphaFoldDB" id="A0AAV5QSV9"/>
<evidence type="ECO:0000259" key="4">
    <source>
        <dbReference type="Pfam" id="PF00724"/>
    </source>
</evidence>
<dbReference type="Proteomes" id="UP001360560">
    <property type="component" value="Unassembled WGS sequence"/>
</dbReference>
<dbReference type="InterPro" id="IPR001155">
    <property type="entry name" value="OxRdtase_FMN_N"/>
</dbReference>
<dbReference type="PANTHER" id="PTHR22893:SF91">
    <property type="entry name" value="NADPH DEHYDROGENASE 2-RELATED"/>
    <property type="match status" value="1"/>
</dbReference>
<evidence type="ECO:0000256" key="3">
    <source>
        <dbReference type="ARBA" id="ARBA00022643"/>
    </source>
</evidence>
<keyword evidence="3" id="KW-0288">FMN</keyword>
<organism evidence="5 6">
    <name type="scientific">Saccharomycopsis crataegensis</name>
    <dbReference type="NCBI Taxonomy" id="43959"/>
    <lineage>
        <taxon>Eukaryota</taxon>
        <taxon>Fungi</taxon>
        <taxon>Dikarya</taxon>
        <taxon>Ascomycota</taxon>
        <taxon>Saccharomycotina</taxon>
        <taxon>Saccharomycetes</taxon>
        <taxon>Saccharomycopsidaceae</taxon>
        <taxon>Saccharomycopsis</taxon>
    </lineage>
</organism>
<evidence type="ECO:0000313" key="6">
    <source>
        <dbReference type="Proteomes" id="UP001360560"/>
    </source>
</evidence>
<feature type="domain" description="NADH:flavin oxidoreductase/NADH oxidase N-terminal" evidence="4">
    <location>
        <begin position="10"/>
        <end position="364"/>
    </location>
</feature>
<comment type="similarity">
    <text evidence="2">Belongs to the NADH:flavin oxidoreductase/NADH oxidase family.</text>
</comment>
<dbReference type="Gene3D" id="3.20.20.70">
    <property type="entry name" value="Aldolase class I"/>
    <property type="match status" value="1"/>
</dbReference>
<proteinExistence type="inferred from homology"/>
<protein>
    <recommendedName>
        <fullName evidence="4">NADH:flavin oxidoreductase/NADH oxidase N-terminal domain-containing protein</fullName>
    </recommendedName>
</protein>
<keyword evidence="6" id="KW-1185">Reference proteome</keyword>
<dbReference type="GO" id="GO:0010181">
    <property type="term" value="F:FMN binding"/>
    <property type="evidence" value="ECO:0007669"/>
    <property type="project" value="InterPro"/>
</dbReference>
<dbReference type="Pfam" id="PF00724">
    <property type="entry name" value="Oxidored_FMN"/>
    <property type="match status" value="1"/>
</dbReference>
<dbReference type="CDD" id="cd02933">
    <property type="entry name" value="OYE_like_FMN"/>
    <property type="match status" value="1"/>
</dbReference>
<sequence length="409" mass="46322">MSTEQVAQSNLFKPIRLNKNVELSHRIAIPPLTRARATKDHVPTDLMAKYYDDRTKTPGSLIVAEGTFVCPEAVGWGHAPGIWSDRQVKAWKQINDKVHANKSFISCQLWNLGRQADPVLLKEVGIAYKSASDVYIDEETEKKAKEIGNPLTPLTKEEIKNYVENVYPNAAQNAIEGAGFDFVEIHGAHGYIFDQFFQETSNKRTDEYGPQSIENRSRFFFEVLDSIVARLGGDGSKVAVRISPWAFFGGMEGNTRGIEKTKQEFGYIVEQLEQRRQKYGLAYLSIVEPRVSGVLSIEKDKVIGDNEWIFDLFKGVVLRSGTYYSFDKQFTALLKDVNNNDRTLIGIGRPAISNPDIVERLRNGWDAVYYDRDTFYVQRDDGYNTYGFHGQEAPKFSEEQKLYAGVPLA</sequence>
<dbReference type="SUPFAM" id="SSF51395">
    <property type="entry name" value="FMN-linked oxidoreductases"/>
    <property type="match status" value="1"/>
</dbReference>
<comment type="cofactor">
    <cofactor evidence="1">
        <name>FMN</name>
        <dbReference type="ChEBI" id="CHEBI:58210"/>
    </cofactor>
</comment>
<dbReference type="GO" id="GO:0003959">
    <property type="term" value="F:NADPH dehydrogenase activity"/>
    <property type="evidence" value="ECO:0007669"/>
    <property type="project" value="TreeGrafter"/>
</dbReference>
<dbReference type="GeneID" id="90075203"/>
<dbReference type="EMBL" id="BTFZ01000011">
    <property type="protein sequence ID" value="GMM37228.1"/>
    <property type="molecule type" value="Genomic_DNA"/>
</dbReference>
<evidence type="ECO:0000256" key="2">
    <source>
        <dbReference type="ARBA" id="ARBA00005979"/>
    </source>
</evidence>
<gene>
    <name evidence="5" type="ORF">DASC09_045530</name>
</gene>
<dbReference type="PANTHER" id="PTHR22893">
    <property type="entry name" value="NADH OXIDOREDUCTASE-RELATED"/>
    <property type="match status" value="1"/>
</dbReference>
<evidence type="ECO:0000313" key="5">
    <source>
        <dbReference type="EMBL" id="GMM37228.1"/>
    </source>
</evidence>
<name>A0AAV5QSV9_9ASCO</name>
<dbReference type="InterPro" id="IPR013785">
    <property type="entry name" value="Aldolase_TIM"/>
</dbReference>
<evidence type="ECO:0000256" key="1">
    <source>
        <dbReference type="ARBA" id="ARBA00001917"/>
    </source>
</evidence>
<dbReference type="InterPro" id="IPR045247">
    <property type="entry name" value="Oye-like"/>
</dbReference>
<comment type="caution">
    <text evidence="5">The sequence shown here is derived from an EMBL/GenBank/DDBJ whole genome shotgun (WGS) entry which is preliminary data.</text>
</comment>
<dbReference type="RefSeq" id="XP_064854224.1">
    <property type="nucleotide sequence ID" value="XM_064998152.1"/>
</dbReference>
<reference evidence="5 6" key="1">
    <citation type="journal article" date="2023" name="Elife">
        <title>Identification of key yeast species and microbe-microbe interactions impacting larval growth of Drosophila in the wild.</title>
        <authorList>
            <person name="Mure A."/>
            <person name="Sugiura Y."/>
            <person name="Maeda R."/>
            <person name="Honda K."/>
            <person name="Sakurai N."/>
            <person name="Takahashi Y."/>
            <person name="Watada M."/>
            <person name="Katoh T."/>
            <person name="Gotoh A."/>
            <person name="Gotoh Y."/>
            <person name="Taniguchi I."/>
            <person name="Nakamura K."/>
            <person name="Hayashi T."/>
            <person name="Katayama T."/>
            <person name="Uemura T."/>
            <person name="Hattori Y."/>
        </authorList>
    </citation>
    <scope>NUCLEOTIDE SEQUENCE [LARGE SCALE GENOMIC DNA]</scope>
    <source>
        <strain evidence="5 6">SC-9</strain>
    </source>
</reference>
<keyword evidence="3" id="KW-0285">Flavoprotein</keyword>